<feature type="region of interest" description="Disordered" evidence="1">
    <location>
        <begin position="186"/>
        <end position="205"/>
    </location>
</feature>
<feature type="transmembrane region" description="Helical" evidence="2">
    <location>
        <begin position="45"/>
        <end position="63"/>
    </location>
</feature>
<keyword evidence="2" id="KW-1133">Transmembrane helix</keyword>
<dbReference type="Proteomes" id="UP000242427">
    <property type="component" value="Unassembled WGS sequence"/>
</dbReference>
<accession>A0A9X7PH30</accession>
<evidence type="ECO:0000256" key="2">
    <source>
        <dbReference type="SAM" id="Phobius"/>
    </source>
</evidence>
<evidence type="ECO:0000313" key="3">
    <source>
        <dbReference type="EMBL" id="PSJ27596.1"/>
    </source>
</evidence>
<name>A0A9X7PH30_9ACTN</name>
<feature type="transmembrane region" description="Helical" evidence="2">
    <location>
        <begin position="75"/>
        <end position="99"/>
    </location>
</feature>
<gene>
    <name evidence="3" type="ORF">B7P34_16705</name>
</gene>
<sequence>MKTKPTPEALPGLPGPTPERPNGVGMAALVLAVLAVLAAGTVWGIPLAVPLGLAATVCGAIGWRRVKQDRADERAPALIGLSLGATATAVCLGLTIWFVDGLSHLDERPEDLVSRGGKYETPLDPGGTARYRDGIRVTVSKARRVPNRPGDAALAKGEVTYEFTVTYVNDQGKSVSLASSGIRSEQKFKPDGLTSTGPTSPEFPKELAPHQKVAVKMHTTAPPDATALDFSCTPTDYRAEAHWLLPLR</sequence>
<proteinExistence type="predicted"/>
<keyword evidence="2" id="KW-0812">Transmembrane</keyword>
<protein>
    <recommendedName>
        <fullName evidence="5">DUF4190 domain-containing protein</fullName>
    </recommendedName>
</protein>
<reference evidence="3 4" key="1">
    <citation type="submission" date="2018-03" db="EMBL/GenBank/DDBJ databases">
        <title>Chitinolytic properties of Streptosporangium nondiastaticum TBG75A20.</title>
        <authorList>
            <person name="Gayathri V."/>
            <person name="Shiburaj S."/>
        </authorList>
    </citation>
    <scope>NUCLEOTIDE SEQUENCE [LARGE SCALE GENOMIC DNA]</scope>
    <source>
        <strain evidence="3 4">TBG75A20</strain>
    </source>
</reference>
<feature type="transmembrane region" description="Helical" evidence="2">
    <location>
        <begin position="21"/>
        <end position="39"/>
    </location>
</feature>
<evidence type="ECO:0000256" key="1">
    <source>
        <dbReference type="SAM" id="MobiDB-lite"/>
    </source>
</evidence>
<dbReference type="AlphaFoldDB" id="A0A9X7PH30"/>
<comment type="caution">
    <text evidence="3">The sequence shown here is derived from an EMBL/GenBank/DDBJ whole genome shotgun (WGS) entry which is preliminary data.</text>
</comment>
<keyword evidence="2" id="KW-0472">Membrane</keyword>
<dbReference type="EMBL" id="PXWG01000039">
    <property type="protein sequence ID" value="PSJ27596.1"/>
    <property type="molecule type" value="Genomic_DNA"/>
</dbReference>
<dbReference type="RefSeq" id="WP_106677326.1">
    <property type="nucleotide sequence ID" value="NZ_PXWG01000039.1"/>
</dbReference>
<organism evidence="3 4">
    <name type="scientific">Streptosporangium nondiastaticum</name>
    <dbReference type="NCBI Taxonomy" id="35764"/>
    <lineage>
        <taxon>Bacteria</taxon>
        <taxon>Bacillati</taxon>
        <taxon>Actinomycetota</taxon>
        <taxon>Actinomycetes</taxon>
        <taxon>Streptosporangiales</taxon>
        <taxon>Streptosporangiaceae</taxon>
        <taxon>Streptosporangium</taxon>
    </lineage>
</organism>
<keyword evidence="4" id="KW-1185">Reference proteome</keyword>
<evidence type="ECO:0000313" key="4">
    <source>
        <dbReference type="Proteomes" id="UP000242427"/>
    </source>
</evidence>
<evidence type="ECO:0008006" key="5">
    <source>
        <dbReference type="Google" id="ProtNLM"/>
    </source>
</evidence>
<dbReference type="OrthoDB" id="4323647at2"/>